<dbReference type="CDD" id="cd13384">
    <property type="entry name" value="PH_Gab2_2"/>
    <property type="match status" value="1"/>
</dbReference>
<feature type="region of interest" description="Disordered" evidence="1">
    <location>
        <begin position="594"/>
        <end position="629"/>
    </location>
</feature>
<dbReference type="Pfam" id="PF00169">
    <property type="entry name" value="PH"/>
    <property type="match status" value="1"/>
</dbReference>
<dbReference type="PANTHER" id="PTHR45960:SF2">
    <property type="entry name" value="PROTEIN DAUGHTER OF SEVENLESS"/>
    <property type="match status" value="1"/>
</dbReference>
<dbReference type="GO" id="GO:0007165">
    <property type="term" value="P:signal transduction"/>
    <property type="evidence" value="ECO:0007669"/>
    <property type="project" value="TreeGrafter"/>
</dbReference>
<dbReference type="PROSITE" id="PS50003">
    <property type="entry name" value="PH_DOMAIN"/>
    <property type="match status" value="1"/>
</dbReference>
<reference evidence="3" key="1">
    <citation type="submission" date="2020-05" db="UniProtKB">
        <authorList>
            <consortium name="EnsemblMetazoa"/>
        </authorList>
    </citation>
    <scope>IDENTIFICATION</scope>
    <source>
        <strain evidence="3">TTRI</strain>
    </source>
</reference>
<dbReference type="Proteomes" id="UP000078200">
    <property type="component" value="Unassembled WGS sequence"/>
</dbReference>
<dbReference type="AlphaFoldDB" id="A0A1A9V3N6"/>
<evidence type="ECO:0000256" key="1">
    <source>
        <dbReference type="SAM" id="MobiDB-lite"/>
    </source>
</evidence>
<sequence>MVDWVPRWRRRWFTLKQGEIPEQFCLEYYADRKCRKLKGVIDLDQCEQVDCGLRLENRKQKFQFMFDIKTPKRTYYLAADTETDMRDWVNCICQVCHLHDTKQSQDENRGQNLNTTTIGAVHTSSFNDTTSINSSSGNIVSVNIRQSFYNDILRKPTAVVEQQPIMTGGLANAQNINDSAYVNTEYTNRETLLCDAHFEKQQLESVAAVTNKEMITDAIQQQQHQIAALYLNAAAFQESPRLAVSSNGVVRKIPENLVLNNTPLPETQTHNVQPSPALSTASGPYIPISECFSGSPKFMVEGNNPTTPLNNLDPKFYDTPRSHNNIGLNLTNDQSHKLSSIDRNTRPSDSSVENESFVLTYSQRFSKIPDDLSKDQKANGNSSECLEKLAKVLKNKNNLILDFKENEKLPRDLPQFSDTENTSPAIIGPRDASSVVDESYDIPRSHQLPYYNMAHLIDKMTTSPCEANPIAASTPNLVPVPASPASSVASSSNQTTTATNIVRTLPRPHCYTNAAPSKVEGNVFRYDFMEQSDVPPVNRKLKPKLSVEADKPPEELPAKPPQLPAQIETLNSKLQSTQLQATTVPAAVIESKPKLKPPSVDRKNKPNAFKIGNSNTLGNTSRRSTGAPLSMVLTPNNDSFVMETRTLPRQPRPNYAISNQSIICNTPAAITGATPPSFTVQHQRTASANAAMQIATPFITNSSTITGNTSLSTTSGLLHLPPKNEHKLQYFDLDVTNAPAINRQSMSISNLSAPGINRLALAADPSARAPVQSSVVYNSVDFVKTEAFKRIREERKKENEGVNNNSK</sequence>
<dbReference type="InterPro" id="IPR046355">
    <property type="entry name" value="Gab1-4-like"/>
</dbReference>
<dbReference type="GO" id="GO:0035591">
    <property type="term" value="F:signaling adaptor activity"/>
    <property type="evidence" value="ECO:0007669"/>
    <property type="project" value="TreeGrafter"/>
</dbReference>
<feature type="domain" description="PH" evidence="2">
    <location>
        <begin position="1"/>
        <end position="97"/>
    </location>
</feature>
<proteinExistence type="predicted"/>
<dbReference type="InterPro" id="IPR011993">
    <property type="entry name" value="PH-like_dom_sf"/>
</dbReference>
<evidence type="ECO:0000259" key="2">
    <source>
        <dbReference type="PROSITE" id="PS50003"/>
    </source>
</evidence>
<accession>A0A1A9V3N6</accession>
<feature type="compositionally biased region" description="Polar residues" evidence="1">
    <location>
        <begin position="612"/>
        <end position="624"/>
    </location>
</feature>
<evidence type="ECO:0000313" key="3">
    <source>
        <dbReference type="EnsemblMetazoa" id="GAUT024751-PA"/>
    </source>
</evidence>
<dbReference type="InterPro" id="IPR001849">
    <property type="entry name" value="PH_domain"/>
</dbReference>
<dbReference type="EnsemblMetazoa" id="GAUT024751-RA">
    <property type="protein sequence ID" value="GAUT024751-PA"/>
    <property type="gene ID" value="GAUT024751"/>
</dbReference>
<protein>
    <recommendedName>
        <fullName evidence="2">PH domain-containing protein</fullName>
    </recommendedName>
</protein>
<keyword evidence="4" id="KW-1185">Reference proteome</keyword>
<dbReference type="GO" id="GO:0005737">
    <property type="term" value="C:cytoplasm"/>
    <property type="evidence" value="ECO:0007669"/>
    <property type="project" value="TreeGrafter"/>
</dbReference>
<dbReference type="SUPFAM" id="SSF50729">
    <property type="entry name" value="PH domain-like"/>
    <property type="match status" value="1"/>
</dbReference>
<dbReference type="SMART" id="SM00233">
    <property type="entry name" value="PH"/>
    <property type="match status" value="1"/>
</dbReference>
<feature type="region of interest" description="Disordered" evidence="1">
    <location>
        <begin position="411"/>
        <end position="430"/>
    </location>
</feature>
<dbReference type="Gene3D" id="2.30.29.30">
    <property type="entry name" value="Pleckstrin-homology domain (PH domain)/Phosphotyrosine-binding domain (PTB)"/>
    <property type="match status" value="1"/>
</dbReference>
<dbReference type="PANTHER" id="PTHR45960">
    <property type="entry name" value="GRB2-ASSOCIATED-BINDING PROTEIN"/>
    <property type="match status" value="1"/>
</dbReference>
<evidence type="ECO:0000313" key="4">
    <source>
        <dbReference type="Proteomes" id="UP000078200"/>
    </source>
</evidence>
<dbReference type="STRING" id="7395.A0A1A9V3N6"/>
<organism evidence="3 4">
    <name type="scientific">Glossina austeni</name>
    <name type="common">Savannah tsetse fly</name>
    <dbReference type="NCBI Taxonomy" id="7395"/>
    <lineage>
        <taxon>Eukaryota</taxon>
        <taxon>Metazoa</taxon>
        <taxon>Ecdysozoa</taxon>
        <taxon>Arthropoda</taxon>
        <taxon>Hexapoda</taxon>
        <taxon>Insecta</taxon>
        <taxon>Pterygota</taxon>
        <taxon>Neoptera</taxon>
        <taxon>Endopterygota</taxon>
        <taxon>Diptera</taxon>
        <taxon>Brachycera</taxon>
        <taxon>Muscomorpha</taxon>
        <taxon>Hippoboscoidea</taxon>
        <taxon>Glossinidae</taxon>
        <taxon>Glossina</taxon>
    </lineage>
</organism>
<name>A0A1A9V3N6_GLOAU</name>
<dbReference type="VEuPathDB" id="VectorBase:GAUT024751"/>